<feature type="region of interest" description="Disordered" evidence="3">
    <location>
        <begin position="167"/>
        <end position="287"/>
    </location>
</feature>
<dbReference type="InterPro" id="IPR018612">
    <property type="entry name" value="NSRP1_N"/>
</dbReference>
<evidence type="ECO:0000256" key="1">
    <source>
        <dbReference type="ARBA" id="ARBA00010126"/>
    </source>
</evidence>
<dbReference type="OMA" id="MDAPANN"/>
<dbReference type="PANTHER" id="PTHR30060:SF0">
    <property type="entry name" value="COILED-COIL PROTEIN (DUF2040)-RELATED"/>
    <property type="match status" value="1"/>
</dbReference>
<feature type="domain" description="Nuclear speckle splicing regulatory protein 1 N-terminal" evidence="4">
    <location>
        <begin position="64"/>
        <end position="190"/>
    </location>
</feature>
<sequence length="313" mass="35467">MNSKLGYGLNKRKKKGGGLSGFGGESSDDDSASGGDKSGGRSAINKKLLTEQEAMKAALRKRAEAAMKEASNSALYDYDGDYDSFSSGKKKEEQAKADAARRQAERNQPKSSKYIGNLLKTSQRRNQEQEIIYEHKVAKEQAKEEMGLDFEGKEKFVTSGYKRKLAEREQWKKDEAVRAKREADEDVTKKTGGTFMFGGIGRNLLMGNGIRRSGSEGAGDAEKKSQMKEDEVDRHQQSSYQERRLPSREYSDYRRRPDDSHRRDSTLDAKEPRSNEKNDEAKPKSREEILALRAVKLRDAKRRYFERKGINAR</sequence>
<dbReference type="Pfam" id="PF09745">
    <property type="entry name" value="NSRP1_N"/>
    <property type="match status" value="1"/>
</dbReference>
<evidence type="ECO:0000256" key="3">
    <source>
        <dbReference type="SAM" id="MobiDB-lite"/>
    </source>
</evidence>
<dbReference type="eggNOG" id="KOG2117">
    <property type="taxonomic scope" value="Eukaryota"/>
</dbReference>
<gene>
    <name evidence="5" type="ORF">THAOC_03339</name>
</gene>
<feature type="region of interest" description="Disordered" evidence="3">
    <location>
        <begin position="1"/>
        <end position="48"/>
    </location>
</feature>
<dbReference type="AlphaFoldDB" id="K0TL33"/>
<evidence type="ECO:0000313" key="6">
    <source>
        <dbReference type="Proteomes" id="UP000266841"/>
    </source>
</evidence>
<keyword evidence="2" id="KW-0175">Coiled coil</keyword>
<comment type="caution">
    <text evidence="5">The sequence shown here is derived from an EMBL/GenBank/DDBJ whole genome shotgun (WGS) entry which is preliminary data.</text>
</comment>
<protein>
    <recommendedName>
        <fullName evidence="4">Nuclear speckle splicing regulatory protein 1 N-terminal domain-containing protein</fullName>
    </recommendedName>
</protein>
<proteinExistence type="inferred from homology"/>
<dbReference type="EMBL" id="AGNL01003230">
    <property type="protein sequence ID" value="EJK74956.1"/>
    <property type="molecule type" value="Genomic_DNA"/>
</dbReference>
<name>K0TL33_THAOC</name>
<feature type="region of interest" description="Disordered" evidence="3">
    <location>
        <begin position="86"/>
        <end position="121"/>
    </location>
</feature>
<evidence type="ECO:0000256" key="2">
    <source>
        <dbReference type="ARBA" id="ARBA00023054"/>
    </source>
</evidence>
<feature type="compositionally biased region" description="Basic and acidic residues" evidence="3">
    <location>
        <begin position="167"/>
        <end position="189"/>
    </location>
</feature>
<reference evidence="5 6" key="1">
    <citation type="journal article" date="2012" name="Genome Biol.">
        <title>Genome and low-iron response of an oceanic diatom adapted to chronic iron limitation.</title>
        <authorList>
            <person name="Lommer M."/>
            <person name="Specht M."/>
            <person name="Roy A.S."/>
            <person name="Kraemer L."/>
            <person name="Andreson R."/>
            <person name="Gutowska M.A."/>
            <person name="Wolf J."/>
            <person name="Bergner S.V."/>
            <person name="Schilhabel M.B."/>
            <person name="Klostermeier U.C."/>
            <person name="Beiko R.G."/>
            <person name="Rosenstiel P."/>
            <person name="Hippler M."/>
            <person name="Laroche J."/>
        </authorList>
    </citation>
    <scope>NUCLEOTIDE SEQUENCE [LARGE SCALE GENOMIC DNA]</scope>
    <source>
        <strain evidence="5 6">CCMP1005</strain>
    </source>
</reference>
<organism evidence="5 6">
    <name type="scientific">Thalassiosira oceanica</name>
    <name type="common">Marine diatom</name>
    <dbReference type="NCBI Taxonomy" id="159749"/>
    <lineage>
        <taxon>Eukaryota</taxon>
        <taxon>Sar</taxon>
        <taxon>Stramenopiles</taxon>
        <taxon>Ochrophyta</taxon>
        <taxon>Bacillariophyta</taxon>
        <taxon>Coscinodiscophyceae</taxon>
        <taxon>Thalassiosirophycidae</taxon>
        <taxon>Thalassiosirales</taxon>
        <taxon>Thalassiosiraceae</taxon>
        <taxon>Thalassiosira</taxon>
    </lineage>
</organism>
<feature type="compositionally biased region" description="Basic and acidic residues" evidence="3">
    <location>
        <begin position="89"/>
        <end position="108"/>
    </location>
</feature>
<evidence type="ECO:0000259" key="4">
    <source>
        <dbReference type="Pfam" id="PF09745"/>
    </source>
</evidence>
<feature type="compositionally biased region" description="Basic and acidic residues" evidence="3">
    <location>
        <begin position="220"/>
        <end position="287"/>
    </location>
</feature>
<evidence type="ECO:0000313" key="5">
    <source>
        <dbReference type="EMBL" id="EJK74956.1"/>
    </source>
</evidence>
<dbReference type="GO" id="GO:0000381">
    <property type="term" value="P:regulation of alternative mRNA splicing, via spliceosome"/>
    <property type="evidence" value="ECO:0007669"/>
    <property type="project" value="InterPro"/>
</dbReference>
<accession>K0TL33</accession>
<keyword evidence="6" id="KW-1185">Reference proteome</keyword>
<comment type="similarity">
    <text evidence="1">Belongs to the NSRP1 family.</text>
</comment>
<dbReference type="PANTHER" id="PTHR30060">
    <property type="entry name" value="INNER MEMBRANE PROTEIN"/>
    <property type="match status" value="1"/>
</dbReference>
<dbReference type="Proteomes" id="UP000266841">
    <property type="component" value="Unassembled WGS sequence"/>
</dbReference>
<dbReference type="OrthoDB" id="47975at2759"/>